<organism evidence="1">
    <name type="scientific">uncultured Caudovirales phage</name>
    <dbReference type="NCBI Taxonomy" id="2100421"/>
    <lineage>
        <taxon>Viruses</taxon>
        <taxon>Duplodnaviria</taxon>
        <taxon>Heunggongvirae</taxon>
        <taxon>Uroviricota</taxon>
        <taxon>Caudoviricetes</taxon>
        <taxon>Peduoviridae</taxon>
        <taxon>Maltschvirus</taxon>
        <taxon>Maltschvirus maltsch</taxon>
    </lineage>
</organism>
<accession>A0A6J5MRQ5</accession>
<dbReference type="EMBL" id="LR796493">
    <property type="protein sequence ID" value="CAB4147843.1"/>
    <property type="molecule type" value="Genomic_DNA"/>
</dbReference>
<evidence type="ECO:0000313" key="1">
    <source>
        <dbReference type="EMBL" id="CAB4147843.1"/>
    </source>
</evidence>
<protein>
    <submittedName>
        <fullName evidence="1">Uncharacterized protein</fullName>
    </submittedName>
</protein>
<proteinExistence type="predicted"/>
<gene>
    <name evidence="1" type="ORF">UFOVP510_51</name>
</gene>
<sequence>MIPEVYHSSSDLARDIKEMSSLIKQFNKTKALFKKIDKADHLDAARKEELYAKVQASLASSISGIMSRGAALGQGDL</sequence>
<reference evidence="1" key="1">
    <citation type="submission" date="2020-04" db="EMBL/GenBank/DDBJ databases">
        <authorList>
            <person name="Chiriac C."/>
            <person name="Salcher M."/>
            <person name="Ghai R."/>
            <person name="Kavagutti S V."/>
        </authorList>
    </citation>
    <scope>NUCLEOTIDE SEQUENCE</scope>
</reference>
<name>A0A6J5MRQ5_9CAUD</name>